<sequence>MAKMWINMGPQHPMTHGLWNLRIEVDGETVTNSEPVIGYLHRGWEKMVEDRTYPQIIPMADRLCYGSSYTWSHVYCLAVEDLMELEVPERAKYIRVIADELQRIASHLMWLAAIGPDLGNLTIFLYAMRERELFMDLFQSLCGARMTYNYTRIGGVRNDTTPEWERDLVRTLDFFEKRMDEYEDLVDRNVVFRMRMEDLAPLSAADAINLGVTGPSLRGSGVDFDVRQDDPYEVYENLDWHSCVQPDCDVYARYRVRMDEMRMSVQIIRDALKKMPKGPVRVKPPRYAPEGTGMARMEDPRGESLMYVIGDGTEKPFRLKVRSPFFVTLSAAPVMVNGCKVADVPSIMGMIDVCMGETDR</sequence>
<feature type="domain" description="NADH-quinone oxidoreductase subunit D" evidence="6">
    <location>
        <begin position="117"/>
        <end position="288"/>
    </location>
</feature>
<evidence type="ECO:0000256" key="1">
    <source>
        <dbReference type="ARBA" id="ARBA00005769"/>
    </source>
</evidence>
<dbReference type="PANTHER" id="PTHR11993">
    <property type="entry name" value="NADH-UBIQUINONE OXIDOREDUCTASE 49 KDA SUBUNIT"/>
    <property type="match status" value="1"/>
</dbReference>
<dbReference type="Pfam" id="PF00346">
    <property type="entry name" value="Complex1_49kDa"/>
    <property type="match status" value="1"/>
</dbReference>
<evidence type="ECO:0000256" key="2">
    <source>
        <dbReference type="ARBA" id="ARBA00022448"/>
    </source>
</evidence>
<comment type="caution">
    <text evidence="7">The sequence shown here is derived from an EMBL/GenBank/DDBJ whole genome shotgun (WGS) entry which is preliminary data.</text>
</comment>
<name>A0A8J8TD28_9ARCH</name>
<gene>
    <name evidence="7" type="ORF">A3207_03860</name>
</gene>
<evidence type="ECO:0000256" key="3">
    <source>
        <dbReference type="ARBA" id="ARBA00022967"/>
    </source>
</evidence>
<dbReference type="GeneID" id="41322640"/>
<reference evidence="7" key="1">
    <citation type="submission" date="2016-03" db="EMBL/GenBank/DDBJ databases">
        <authorList>
            <person name="Borrel G."/>
            <person name="Mccann A."/>
            <person name="O'Toole P.W."/>
        </authorList>
    </citation>
    <scope>NUCLEOTIDE SEQUENCE</scope>
    <source>
        <strain evidence="7">183</strain>
    </source>
</reference>
<dbReference type="GO" id="GO:0016651">
    <property type="term" value="F:oxidoreductase activity, acting on NAD(P)H"/>
    <property type="evidence" value="ECO:0007669"/>
    <property type="project" value="InterPro"/>
</dbReference>
<dbReference type="Gene3D" id="1.10.645.10">
    <property type="entry name" value="Cytochrome-c3 Hydrogenase, chain B"/>
    <property type="match status" value="1"/>
</dbReference>
<protein>
    <submittedName>
        <fullName evidence="7">NADH:ubiquinone oxidoreductase</fullName>
    </submittedName>
</protein>
<dbReference type="RefSeq" id="WP_020448129.1">
    <property type="nucleotide sequence ID" value="NZ_CAYAYA010000022.1"/>
</dbReference>
<keyword evidence="4 5" id="KW-0520">NAD</keyword>
<dbReference type="HAMAP" id="MF_01358">
    <property type="entry name" value="NDH1_NuoD"/>
    <property type="match status" value="1"/>
</dbReference>
<evidence type="ECO:0000259" key="6">
    <source>
        <dbReference type="Pfam" id="PF00346"/>
    </source>
</evidence>
<evidence type="ECO:0000313" key="7">
    <source>
        <dbReference type="EMBL" id="TQS81546.1"/>
    </source>
</evidence>
<evidence type="ECO:0000256" key="4">
    <source>
        <dbReference type="ARBA" id="ARBA00023027"/>
    </source>
</evidence>
<evidence type="ECO:0000313" key="8">
    <source>
        <dbReference type="Proteomes" id="UP000752814"/>
    </source>
</evidence>
<accession>A0A8J8TD28</accession>
<dbReference type="Proteomes" id="UP000752814">
    <property type="component" value="Unassembled WGS sequence"/>
</dbReference>
<dbReference type="PANTHER" id="PTHR11993:SF10">
    <property type="entry name" value="NADH DEHYDROGENASE [UBIQUINONE] IRON-SULFUR PROTEIN 2, MITOCHONDRIAL"/>
    <property type="match status" value="1"/>
</dbReference>
<dbReference type="EMBL" id="LVVT01000022">
    <property type="protein sequence ID" value="TQS81546.1"/>
    <property type="molecule type" value="Genomic_DNA"/>
</dbReference>
<dbReference type="InterPro" id="IPR022885">
    <property type="entry name" value="NDH1_su_D/H"/>
</dbReference>
<keyword evidence="2 5" id="KW-0813">Transport</keyword>
<dbReference type="GO" id="GO:0048038">
    <property type="term" value="F:quinone binding"/>
    <property type="evidence" value="ECO:0007669"/>
    <property type="project" value="InterPro"/>
</dbReference>
<dbReference type="InterPro" id="IPR029014">
    <property type="entry name" value="NiFe-Hase_large"/>
</dbReference>
<comment type="similarity">
    <text evidence="1 5">Belongs to the complex I 49 kDa subunit family.</text>
</comment>
<organism evidence="7 8">
    <name type="scientific">Candidatus Methanomassiliicoccus intestinalis</name>
    <dbReference type="NCBI Taxonomy" id="1406512"/>
    <lineage>
        <taxon>Archaea</taxon>
        <taxon>Methanobacteriati</taxon>
        <taxon>Thermoplasmatota</taxon>
        <taxon>Thermoplasmata</taxon>
        <taxon>Methanomassiliicoccales</taxon>
        <taxon>Methanomassiliicoccaceae</taxon>
        <taxon>Methanomassiliicoccus</taxon>
    </lineage>
</organism>
<dbReference type="InterPro" id="IPR014029">
    <property type="entry name" value="NADH_UbQ_OxRdtase_49kDa_CS"/>
</dbReference>
<dbReference type="AlphaFoldDB" id="A0A8J8TD28"/>
<evidence type="ECO:0000256" key="5">
    <source>
        <dbReference type="RuleBase" id="RU003685"/>
    </source>
</evidence>
<dbReference type="OMA" id="YIHRAFE"/>
<keyword evidence="3 5" id="KW-1278">Translocase</keyword>
<dbReference type="PROSITE" id="PS00535">
    <property type="entry name" value="COMPLEX1_49K"/>
    <property type="match status" value="1"/>
</dbReference>
<proteinExistence type="inferred from homology"/>
<dbReference type="NCBIfam" id="NF004739">
    <property type="entry name" value="PRK06075.1"/>
    <property type="match status" value="1"/>
</dbReference>
<dbReference type="SUPFAM" id="SSF56762">
    <property type="entry name" value="HydB/Nqo4-like"/>
    <property type="match status" value="1"/>
</dbReference>
<dbReference type="GO" id="GO:0051287">
    <property type="term" value="F:NAD binding"/>
    <property type="evidence" value="ECO:0007669"/>
    <property type="project" value="InterPro"/>
</dbReference>
<dbReference type="InterPro" id="IPR001135">
    <property type="entry name" value="NADH_Q_OxRdtase_suD"/>
</dbReference>